<dbReference type="EMBL" id="CP133164">
    <property type="protein sequence ID" value="WMN17037.1"/>
    <property type="molecule type" value="Genomic_DNA"/>
</dbReference>
<dbReference type="Proteomes" id="UP001237292">
    <property type="component" value="Chromosome"/>
</dbReference>
<keyword evidence="1" id="KW-1133">Transmembrane helix</keyword>
<name>A0ABY9NFY7_9PSED</name>
<reference evidence="2 3" key="1">
    <citation type="journal article" date="2023" name="Access Microbiol">
        <title>The genome of a steinernematid-associated Pseudomonas piscis bacterium encodes the biosynthesis of insect toxins.</title>
        <authorList>
            <person name="Awori R.M."/>
            <person name="Hendre P."/>
            <person name="Amugune N.O."/>
        </authorList>
    </citation>
    <scope>NUCLEOTIDE SEQUENCE [LARGE SCALE GENOMIC DNA]</scope>
    <source>
        <strain evidence="2 3">75</strain>
    </source>
</reference>
<sequence>MDQENPFQAPAAELRIAPTVDQNLRLYSVAAIGLSTFLGTAIAGAYFISRNLKALGREAEVRKAWTMGIGVFLAMTLAGFFLPDNVPAVVFILPQIYGMNAYARQLFGPQVVDHKANGGNFVSLWPVAGVSLLFCLALAAVVFAIALLIGLE</sequence>
<proteinExistence type="predicted"/>
<feature type="transmembrane region" description="Helical" evidence="1">
    <location>
        <begin position="124"/>
        <end position="151"/>
    </location>
</feature>
<keyword evidence="3" id="KW-1185">Reference proteome</keyword>
<feature type="transmembrane region" description="Helical" evidence="1">
    <location>
        <begin position="64"/>
        <end position="82"/>
    </location>
</feature>
<accession>A0ABY9NFY7</accession>
<evidence type="ECO:0000256" key="1">
    <source>
        <dbReference type="SAM" id="Phobius"/>
    </source>
</evidence>
<protein>
    <submittedName>
        <fullName evidence="2">Uncharacterized protein</fullName>
    </submittedName>
</protein>
<keyword evidence="1" id="KW-0812">Transmembrane</keyword>
<evidence type="ECO:0000313" key="2">
    <source>
        <dbReference type="EMBL" id="WMN17037.1"/>
    </source>
</evidence>
<dbReference type="RefSeq" id="WP_085596997.1">
    <property type="nucleotide sequence ID" value="NZ_CP133164.1"/>
</dbReference>
<organism evidence="2 3">
    <name type="scientific">Pseudomonas piscis</name>
    <dbReference type="NCBI Taxonomy" id="2614538"/>
    <lineage>
        <taxon>Bacteria</taxon>
        <taxon>Pseudomonadati</taxon>
        <taxon>Pseudomonadota</taxon>
        <taxon>Gammaproteobacteria</taxon>
        <taxon>Pseudomonadales</taxon>
        <taxon>Pseudomonadaceae</taxon>
        <taxon>Pseudomonas</taxon>
    </lineage>
</organism>
<evidence type="ECO:0000313" key="3">
    <source>
        <dbReference type="Proteomes" id="UP001237292"/>
    </source>
</evidence>
<keyword evidence="1" id="KW-0472">Membrane</keyword>
<feature type="transmembrane region" description="Helical" evidence="1">
    <location>
        <begin position="26"/>
        <end position="48"/>
    </location>
</feature>
<gene>
    <name evidence="2" type="ORF">QL104_27425</name>
</gene>